<evidence type="ECO:0000313" key="1">
    <source>
        <dbReference type="EMBL" id="CAI8009669.1"/>
    </source>
</evidence>
<accession>A0AA35W708</accession>
<reference evidence="1" key="1">
    <citation type="submission" date="2023-03" db="EMBL/GenBank/DDBJ databases">
        <authorList>
            <person name="Steffen K."/>
            <person name="Cardenas P."/>
        </authorList>
    </citation>
    <scope>NUCLEOTIDE SEQUENCE</scope>
</reference>
<protein>
    <submittedName>
        <fullName evidence="1">Uncharacterized protein</fullName>
    </submittedName>
</protein>
<gene>
    <name evidence="1" type="ORF">GBAR_LOCUS6456</name>
</gene>
<dbReference type="InterPro" id="IPR036116">
    <property type="entry name" value="FN3_sf"/>
</dbReference>
<sequence>MNYSMQLANFPPQRTQSYKYKIEVRVERASGYLWRRVPPTETCTLSAEPEPPSPVTELTVGHVEIDREGGGEEGYLAQFDLSWSPPLTANGALAEYEVNIVTQSSGDGSVLYHSIHPASQLSMEVNITLPLNTSTHCVYALVRSRNDYVWSEWSKPKIVPLDEKCQPSVSNASNESVTLFYKRTGEEAVRIAQISCQSGLDTAASNTLSDKLLSLEQRLETVSDAMRVQSVAENLLRD</sequence>
<comment type="caution">
    <text evidence="1">The sequence shown here is derived from an EMBL/GenBank/DDBJ whole genome shotgun (WGS) entry which is preliminary data.</text>
</comment>
<dbReference type="Gene3D" id="2.60.40.10">
    <property type="entry name" value="Immunoglobulins"/>
    <property type="match status" value="1"/>
</dbReference>
<dbReference type="Proteomes" id="UP001174909">
    <property type="component" value="Unassembled WGS sequence"/>
</dbReference>
<proteinExistence type="predicted"/>
<dbReference type="SUPFAM" id="SSF49265">
    <property type="entry name" value="Fibronectin type III"/>
    <property type="match status" value="1"/>
</dbReference>
<organism evidence="1 2">
    <name type="scientific">Geodia barretti</name>
    <name type="common">Barrett's horny sponge</name>
    <dbReference type="NCBI Taxonomy" id="519541"/>
    <lineage>
        <taxon>Eukaryota</taxon>
        <taxon>Metazoa</taxon>
        <taxon>Porifera</taxon>
        <taxon>Demospongiae</taxon>
        <taxon>Heteroscleromorpha</taxon>
        <taxon>Tetractinellida</taxon>
        <taxon>Astrophorina</taxon>
        <taxon>Geodiidae</taxon>
        <taxon>Geodia</taxon>
    </lineage>
</organism>
<dbReference type="AlphaFoldDB" id="A0AA35W708"/>
<keyword evidence="2" id="KW-1185">Reference proteome</keyword>
<dbReference type="CDD" id="cd00063">
    <property type="entry name" value="FN3"/>
    <property type="match status" value="1"/>
</dbReference>
<dbReference type="EMBL" id="CASHTH010000984">
    <property type="protein sequence ID" value="CAI8009669.1"/>
    <property type="molecule type" value="Genomic_DNA"/>
</dbReference>
<name>A0AA35W708_GEOBA</name>
<dbReference type="InterPro" id="IPR013783">
    <property type="entry name" value="Ig-like_fold"/>
</dbReference>
<evidence type="ECO:0000313" key="2">
    <source>
        <dbReference type="Proteomes" id="UP001174909"/>
    </source>
</evidence>
<dbReference type="InterPro" id="IPR003961">
    <property type="entry name" value="FN3_dom"/>
</dbReference>